<dbReference type="Pfam" id="PF02958">
    <property type="entry name" value="EcKL"/>
    <property type="match status" value="1"/>
</dbReference>
<dbReference type="OrthoDB" id="191037at2759"/>
<evidence type="ECO:0000313" key="1">
    <source>
        <dbReference type="EMBL" id="CAE8600265.1"/>
    </source>
</evidence>
<name>A0A813EPH2_POLGL</name>
<proteinExistence type="predicted"/>
<dbReference type="AlphaFoldDB" id="A0A813EPH2"/>
<comment type="caution">
    <text evidence="1">The sequence shown here is derived from an EMBL/GenBank/DDBJ whole genome shotgun (WGS) entry which is preliminary data.</text>
</comment>
<reference evidence="1" key="1">
    <citation type="submission" date="2021-02" db="EMBL/GenBank/DDBJ databases">
        <authorList>
            <person name="Dougan E. K."/>
            <person name="Rhodes N."/>
            <person name="Thang M."/>
            <person name="Chan C."/>
        </authorList>
    </citation>
    <scope>NUCLEOTIDE SEQUENCE</scope>
</reference>
<dbReference type="Proteomes" id="UP000654075">
    <property type="component" value="Unassembled WGS sequence"/>
</dbReference>
<evidence type="ECO:0000313" key="2">
    <source>
        <dbReference type="Proteomes" id="UP000654075"/>
    </source>
</evidence>
<evidence type="ECO:0008006" key="3">
    <source>
        <dbReference type="Google" id="ProtNLM"/>
    </source>
</evidence>
<dbReference type="PANTHER" id="PTHR11012">
    <property type="entry name" value="PROTEIN KINASE-LIKE DOMAIN-CONTAINING"/>
    <property type="match status" value="1"/>
</dbReference>
<sequence>MAGEFNRVDITCEGGEELSLVMKSVSKEKLSTSIQLGLPREATFYNELAPRLGKVVPRAWYAHGDLLTGEKVILMENIASMVPAGVFFGPGNPNNWGLDLPQLSSEAGSPPAEQVAKQAFLCYAQLHAEFWQSEQLLQLSWLRGADWYQGRGQDSWQAAQQMAADSWSEIRAENSKAPADQAPEALQWDPHLVACLEVSFGKVSWQQFQSDIRAIHWTLVQGDCHPGNALWPGQESSSGEEMKLIDFEMVGIGSGAQELGQFLISHMTPALRRSCERSLVASYHQELTSRLRARGLEAEASAYSLEMCWSDYVAGGAGRWLWFVPYLAKVCPAKVAQYFNDQTAAFLTDHFPNPAQVGQPRV</sequence>
<accession>A0A813EPH2</accession>
<gene>
    <name evidence="1" type="ORF">PGLA1383_LOCUS18596</name>
</gene>
<keyword evidence="2" id="KW-1185">Reference proteome</keyword>
<dbReference type="SUPFAM" id="SSF56112">
    <property type="entry name" value="Protein kinase-like (PK-like)"/>
    <property type="match status" value="1"/>
</dbReference>
<dbReference type="InterPro" id="IPR004119">
    <property type="entry name" value="EcKL"/>
</dbReference>
<dbReference type="InterPro" id="IPR011009">
    <property type="entry name" value="Kinase-like_dom_sf"/>
</dbReference>
<dbReference type="PANTHER" id="PTHR11012:SF30">
    <property type="entry name" value="PROTEIN KINASE-LIKE DOMAIN-CONTAINING"/>
    <property type="match status" value="1"/>
</dbReference>
<protein>
    <recommendedName>
        <fullName evidence="3">Aminoglycoside phosphotransferase domain-containing protein</fullName>
    </recommendedName>
</protein>
<dbReference type="Gene3D" id="3.90.1200.10">
    <property type="match status" value="1"/>
</dbReference>
<organism evidence="1 2">
    <name type="scientific">Polarella glacialis</name>
    <name type="common">Dinoflagellate</name>
    <dbReference type="NCBI Taxonomy" id="89957"/>
    <lineage>
        <taxon>Eukaryota</taxon>
        <taxon>Sar</taxon>
        <taxon>Alveolata</taxon>
        <taxon>Dinophyceae</taxon>
        <taxon>Suessiales</taxon>
        <taxon>Suessiaceae</taxon>
        <taxon>Polarella</taxon>
    </lineage>
</organism>
<dbReference type="OMA" id="SELAVWH"/>
<dbReference type="EMBL" id="CAJNNV010011985">
    <property type="protein sequence ID" value="CAE8600265.1"/>
    <property type="molecule type" value="Genomic_DNA"/>
</dbReference>